<dbReference type="Proteomes" id="UP001500888">
    <property type="component" value="Unassembled WGS sequence"/>
</dbReference>
<dbReference type="Gene3D" id="2.30.39.10">
    <property type="entry name" value="Alpha-1-antitrypsin, domain 1"/>
    <property type="match status" value="1"/>
</dbReference>
<proteinExistence type="inferred from homology"/>
<feature type="region of interest" description="Disordered" evidence="2">
    <location>
        <begin position="94"/>
        <end position="116"/>
    </location>
</feature>
<dbReference type="PANTHER" id="PTHR11461">
    <property type="entry name" value="SERINE PROTEASE INHIBITOR, SERPIN"/>
    <property type="match status" value="1"/>
</dbReference>
<dbReference type="InterPro" id="IPR023796">
    <property type="entry name" value="Serpin_dom"/>
</dbReference>
<dbReference type="InterPro" id="IPR000215">
    <property type="entry name" value="Serpin_fam"/>
</dbReference>
<evidence type="ECO:0000256" key="2">
    <source>
        <dbReference type="SAM" id="MobiDB-lite"/>
    </source>
</evidence>
<name>A0ABP7HIK2_9ACTN</name>
<dbReference type="Pfam" id="PF00079">
    <property type="entry name" value="Serpin"/>
    <property type="match status" value="1"/>
</dbReference>
<evidence type="ECO:0000313" key="4">
    <source>
        <dbReference type="EMBL" id="GAA3794426.1"/>
    </source>
</evidence>
<sequence length="397" mass="41965">MLVAQGVRREVPREAPVDEVVRGLTAFGHALYTAGAKPSANTVISPLSVAYALAMARAGAAGTTASELDRVLGFPPAGPHAAFNALTRQIVTVDGVPPRPDRRATRDAQDSEQDPPVVGIANGLFAQRGLPVKQKFLRTLASQYGAGVRTVDFQEDAAGAINAWVDEQTAGRVEKLFERLDPLTRLVMANAVYLKADWLHPFAEDPPEQDAAFTRADGSTVRTKLMRLKADLRYASGPGWQAVELPYAGSDLAMWVLVPERGSSPVDLLTPAALGRAAAGLKVTNVGLSLPGWDFATDLDLRAPLRTVGLNALFDGADFSGIADDLVLDQVVHRANITVDEWGTEAAAVTGMAFIVSARPSPAAEVRADHPFAFAIMHGPTSAPLFVGHVADPAATA</sequence>
<dbReference type="InterPro" id="IPR042185">
    <property type="entry name" value="Serpin_sf_2"/>
</dbReference>
<dbReference type="SUPFAM" id="SSF56574">
    <property type="entry name" value="Serpins"/>
    <property type="match status" value="1"/>
</dbReference>
<dbReference type="InterPro" id="IPR036186">
    <property type="entry name" value="Serpin_sf"/>
</dbReference>
<reference evidence="5" key="1">
    <citation type="journal article" date="2019" name="Int. J. Syst. Evol. Microbiol.">
        <title>The Global Catalogue of Microorganisms (GCM) 10K type strain sequencing project: providing services to taxonomists for standard genome sequencing and annotation.</title>
        <authorList>
            <consortium name="The Broad Institute Genomics Platform"/>
            <consortium name="The Broad Institute Genome Sequencing Center for Infectious Disease"/>
            <person name="Wu L."/>
            <person name="Ma J."/>
        </authorList>
    </citation>
    <scope>NUCLEOTIDE SEQUENCE [LARGE SCALE GENOMIC DNA]</scope>
    <source>
        <strain evidence="5">JCM 16908</strain>
    </source>
</reference>
<dbReference type="InterPro" id="IPR042178">
    <property type="entry name" value="Serpin_sf_1"/>
</dbReference>
<evidence type="ECO:0000259" key="3">
    <source>
        <dbReference type="SMART" id="SM00093"/>
    </source>
</evidence>
<feature type="domain" description="Serpin" evidence="3">
    <location>
        <begin position="29"/>
        <end position="393"/>
    </location>
</feature>
<evidence type="ECO:0000256" key="1">
    <source>
        <dbReference type="RuleBase" id="RU000411"/>
    </source>
</evidence>
<gene>
    <name evidence="4" type="ORF">GCM10022226_12240</name>
</gene>
<protein>
    <submittedName>
        <fullName evidence="4">Serpin family protein</fullName>
    </submittedName>
</protein>
<comment type="caution">
    <text evidence="4">The sequence shown here is derived from an EMBL/GenBank/DDBJ whole genome shotgun (WGS) entry which is preliminary data.</text>
</comment>
<evidence type="ECO:0000313" key="5">
    <source>
        <dbReference type="Proteomes" id="UP001500888"/>
    </source>
</evidence>
<dbReference type="EMBL" id="BAAAZR010000001">
    <property type="protein sequence ID" value="GAA3794426.1"/>
    <property type="molecule type" value="Genomic_DNA"/>
</dbReference>
<dbReference type="Gene3D" id="3.30.497.10">
    <property type="entry name" value="Antithrombin, subunit I, domain 2"/>
    <property type="match status" value="1"/>
</dbReference>
<feature type="compositionally biased region" description="Basic and acidic residues" evidence="2">
    <location>
        <begin position="99"/>
        <end position="109"/>
    </location>
</feature>
<organism evidence="4 5">
    <name type="scientific">Sphaerisporangium flaviroseum</name>
    <dbReference type="NCBI Taxonomy" id="509199"/>
    <lineage>
        <taxon>Bacteria</taxon>
        <taxon>Bacillati</taxon>
        <taxon>Actinomycetota</taxon>
        <taxon>Actinomycetes</taxon>
        <taxon>Streptosporangiales</taxon>
        <taxon>Streptosporangiaceae</taxon>
        <taxon>Sphaerisporangium</taxon>
    </lineage>
</organism>
<comment type="similarity">
    <text evidence="1">Belongs to the serpin family.</text>
</comment>
<dbReference type="SMART" id="SM00093">
    <property type="entry name" value="SERPIN"/>
    <property type="match status" value="1"/>
</dbReference>
<dbReference type="PANTHER" id="PTHR11461:SF211">
    <property type="entry name" value="GH10112P-RELATED"/>
    <property type="match status" value="1"/>
</dbReference>
<keyword evidence="5" id="KW-1185">Reference proteome</keyword>
<accession>A0ABP7HIK2</accession>
<dbReference type="CDD" id="cd19590">
    <property type="entry name" value="serpin_thermopin-like"/>
    <property type="match status" value="1"/>
</dbReference>